<organism evidence="3">
    <name type="scientific">Calcidiscus leptoporus</name>
    <dbReference type="NCBI Taxonomy" id="127549"/>
    <lineage>
        <taxon>Eukaryota</taxon>
        <taxon>Haptista</taxon>
        <taxon>Haptophyta</taxon>
        <taxon>Prymnesiophyceae</taxon>
        <taxon>Coccolithales</taxon>
        <taxon>Calcidiscaceae</taxon>
        <taxon>Calcidiscus</taxon>
    </lineage>
</organism>
<accession>A0A7S0NZP0</accession>
<dbReference type="EMBL" id="HBER01037305">
    <property type="protein sequence ID" value="CAD8543632.1"/>
    <property type="molecule type" value="Transcribed_RNA"/>
</dbReference>
<protein>
    <submittedName>
        <fullName evidence="3">Uncharacterized protein</fullName>
    </submittedName>
</protein>
<evidence type="ECO:0000256" key="2">
    <source>
        <dbReference type="SAM" id="Phobius"/>
    </source>
</evidence>
<feature type="compositionally biased region" description="Acidic residues" evidence="1">
    <location>
        <begin position="203"/>
        <end position="225"/>
    </location>
</feature>
<keyword evidence="2" id="KW-0472">Membrane</keyword>
<name>A0A7S0NZP0_9EUKA</name>
<keyword evidence="2" id="KW-1133">Transmembrane helix</keyword>
<proteinExistence type="predicted"/>
<gene>
    <name evidence="3" type="ORF">CLEP1334_LOCUS18919</name>
</gene>
<feature type="compositionally biased region" description="Pro residues" evidence="1">
    <location>
        <begin position="14"/>
        <end position="29"/>
    </location>
</feature>
<evidence type="ECO:0000256" key="1">
    <source>
        <dbReference type="SAM" id="MobiDB-lite"/>
    </source>
</evidence>
<feature type="region of interest" description="Disordered" evidence="1">
    <location>
        <begin position="198"/>
        <end position="243"/>
    </location>
</feature>
<feature type="transmembrane region" description="Helical" evidence="2">
    <location>
        <begin position="81"/>
        <end position="105"/>
    </location>
</feature>
<reference evidence="3" key="1">
    <citation type="submission" date="2021-01" db="EMBL/GenBank/DDBJ databases">
        <authorList>
            <person name="Corre E."/>
            <person name="Pelletier E."/>
            <person name="Niang G."/>
            <person name="Scheremetjew M."/>
            <person name="Finn R."/>
            <person name="Kale V."/>
            <person name="Holt S."/>
            <person name="Cochrane G."/>
            <person name="Meng A."/>
            <person name="Brown T."/>
            <person name="Cohen L."/>
        </authorList>
    </citation>
    <scope>NUCLEOTIDE SEQUENCE</scope>
    <source>
        <strain evidence="3">RCC1130</strain>
    </source>
</reference>
<feature type="region of interest" description="Disordered" evidence="1">
    <location>
        <begin position="1"/>
        <end position="75"/>
    </location>
</feature>
<evidence type="ECO:0000313" key="3">
    <source>
        <dbReference type="EMBL" id="CAD8543632.1"/>
    </source>
</evidence>
<sequence length="346" mass="36720">MVRLLAGGAQHSTPAPPPPPPPSPAPPRPSALKPEAGRAWEELAPLRAVDETDASVPPPRLGPDRDSAATHTLPPKPWRSLVPIALLAGGCGMMLLLLLVLVIYACSHGGTSKLPPTDGLHRLRAPPLEGGAVGEAVRGAKARRKAAPSRGLSVQELAEGGYPYVRTSALRPMALRRSSRSARGAYGALRDLSYAPVSPVAEGTDEQLDGWGDDDDSEADGDDGDTAASFAADADDETSEVRCGARGAGGSRYISVTFAMDGVDKKSRLRIDTAGSTAELLEAVIALGEGLVDESISAMQTLIYYTDRYGKERRFSLERTRWAELRAATHLRVQLVQSQLVHTVHF</sequence>
<keyword evidence="2" id="KW-0812">Transmembrane</keyword>
<dbReference type="AlphaFoldDB" id="A0A7S0NZP0"/>